<keyword evidence="5" id="KW-0808">Transferase</keyword>
<sequence>MLSRRTQGIQLLQQHEELFACPHCNTPITIEQSGRMSCTQNHSFDIAKQGYVNMLTHAVQSMYSKELFTSRKLVLESGLYDEVQQQLASYVKKEQTVLDTGCGEGTHLARICAMSGAFGVGIDLAKEGIIEAARHYANEAWVVGDLAKSPYKEAQFDAIYNILSPANYDEFRRLLKPGGAVIKVVPAEGYLQQLRQQVFADSQKESYSNAQTVARFHEAFSQVEEVRVTNTKKVERALVPHLLKMTPMSWHYEAQEAFELNTITIDVTILIGRV</sequence>
<dbReference type="InterPro" id="IPR016718">
    <property type="entry name" value="rRNA_m1G-MeTrfase_A_prd"/>
</dbReference>
<dbReference type="CDD" id="cd02440">
    <property type="entry name" value="AdoMet_MTases"/>
    <property type="match status" value="1"/>
</dbReference>
<name>A0A1C0YBH5_9BACL</name>
<evidence type="ECO:0000259" key="4">
    <source>
        <dbReference type="Pfam" id="PF21302"/>
    </source>
</evidence>
<dbReference type="PANTHER" id="PTHR44068:SF11">
    <property type="entry name" value="GERANYL DIPHOSPHATE 2-C-METHYLTRANSFERASE"/>
    <property type="match status" value="1"/>
</dbReference>
<dbReference type="Proteomes" id="UP000093199">
    <property type="component" value="Unassembled WGS sequence"/>
</dbReference>
<proteinExistence type="predicted"/>
<evidence type="ECO:0000256" key="2">
    <source>
        <dbReference type="PIRSR" id="PIRSR018249-2"/>
    </source>
</evidence>
<organism evidence="5 6">
    <name type="scientific">Caryophanon tenue</name>
    <dbReference type="NCBI Taxonomy" id="33978"/>
    <lineage>
        <taxon>Bacteria</taxon>
        <taxon>Bacillati</taxon>
        <taxon>Bacillota</taxon>
        <taxon>Bacilli</taxon>
        <taxon>Bacillales</taxon>
        <taxon>Caryophanaceae</taxon>
        <taxon>Caryophanon</taxon>
    </lineage>
</organism>
<dbReference type="OrthoDB" id="5522265at2"/>
<feature type="binding site" evidence="2">
    <location>
        <position position="190"/>
    </location>
    <ligand>
        <name>S-adenosyl-L-methionine</name>
        <dbReference type="ChEBI" id="CHEBI:59789"/>
    </ligand>
</feature>
<dbReference type="Gene3D" id="3.40.50.150">
    <property type="entry name" value="Vaccinia Virus protein VP39"/>
    <property type="match status" value="1"/>
</dbReference>
<feature type="binding site" evidence="1">
    <location>
        <position position="42"/>
    </location>
    <ligand>
        <name>Zn(2+)</name>
        <dbReference type="ChEBI" id="CHEBI:29105"/>
    </ligand>
</feature>
<dbReference type="GO" id="GO:0032259">
    <property type="term" value="P:methylation"/>
    <property type="evidence" value="ECO:0007669"/>
    <property type="project" value="UniProtKB-KW"/>
</dbReference>
<evidence type="ECO:0000313" key="6">
    <source>
        <dbReference type="Proteomes" id="UP000093199"/>
    </source>
</evidence>
<dbReference type="PANTHER" id="PTHR44068">
    <property type="entry name" value="ZGC:194242"/>
    <property type="match status" value="1"/>
</dbReference>
<dbReference type="GO" id="GO:0008168">
    <property type="term" value="F:methyltransferase activity"/>
    <property type="evidence" value="ECO:0007669"/>
    <property type="project" value="UniProtKB-KW"/>
</dbReference>
<dbReference type="InterPro" id="IPR050447">
    <property type="entry name" value="Erg6_SMT_methyltransf"/>
</dbReference>
<dbReference type="InterPro" id="IPR041698">
    <property type="entry name" value="Methyltransf_25"/>
</dbReference>
<feature type="domain" description="Methyltransferase" evidence="3">
    <location>
        <begin position="97"/>
        <end position="179"/>
    </location>
</feature>
<keyword evidence="1" id="KW-0479">Metal-binding</keyword>
<dbReference type="Pfam" id="PF21302">
    <property type="entry name" value="Zn_ribbon_RlmA"/>
    <property type="match status" value="1"/>
</dbReference>
<dbReference type="AlphaFoldDB" id="A0A1C0YBH5"/>
<feature type="domain" description="23S rRNA (guanine(745)-N(1))-methyltransferase N-terminal" evidence="4">
    <location>
        <begin position="19"/>
        <end position="55"/>
    </location>
</feature>
<evidence type="ECO:0000313" key="5">
    <source>
        <dbReference type="EMBL" id="OCS84547.1"/>
    </source>
</evidence>
<dbReference type="InterPro" id="IPR048647">
    <property type="entry name" value="RlmA_N"/>
</dbReference>
<gene>
    <name evidence="5" type="ORF">A6M13_15345</name>
</gene>
<dbReference type="GO" id="GO:0046872">
    <property type="term" value="F:metal ion binding"/>
    <property type="evidence" value="ECO:0007669"/>
    <property type="project" value="UniProtKB-KW"/>
</dbReference>
<dbReference type="PIRSF" id="PIRSF018249">
    <property type="entry name" value="MyrA_prd"/>
    <property type="match status" value="1"/>
</dbReference>
<accession>A0A1C0YBH5</accession>
<dbReference type="STRING" id="33978.A6M13_15345"/>
<comment type="caution">
    <text evidence="5">The sequence shown here is derived from an EMBL/GenBank/DDBJ whole genome shotgun (WGS) entry which is preliminary data.</text>
</comment>
<keyword evidence="1" id="KW-0862">Zinc</keyword>
<dbReference type="SUPFAM" id="SSF53335">
    <property type="entry name" value="S-adenosyl-L-methionine-dependent methyltransferases"/>
    <property type="match status" value="1"/>
</dbReference>
<dbReference type="Pfam" id="PF13649">
    <property type="entry name" value="Methyltransf_25"/>
    <property type="match status" value="1"/>
</dbReference>
<evidence type="ECO:0000259" key="3">
    <source>
        <dbReference type="Pfam" id="PF13649"/>
    </source>
</evidence>
<evidence type="ECO:0000256" key="1">
    <source>
        <dbReference type="PIRSR" id="PIRSR018249-1"/>
    </source>
</evidence>
<feature type="binding site" evidence="2">
    <location>
        <begin position="104"/>
        <end position="105"/>
    </location>
    <ligand>
        <name>S-adenosyl-L-methionine</name>
        <dbReference type="ChEBI" id="CHEBI:59789"/>
    </ligand>
</feature>
<protein>
    <submittedName>
        <fullName evidence="5">SAM-dependent methyltransferase</fullName>
    </submittedName>
</protein>
<dbReference type="RefSeq" id="WP_066546446.1">
    <property type="nucleotide sequence ID" value="NZ_MASJ01000024.1"/>
</dbReference>
<keyword evidence="2" id="KW-0949">S-adenosyl-L-methionine</keyword>
<reference evidence="5 6" key="1">
    <citation type="submission" date="2016-07" db="EMBL/GenBank/DDBJ databases">
        <title>Caryophanon tenue genome sequencing.</title>
        <authorList>
            <person name="Verma A."/>
            <person name="Pal Y."/>
            <person name="Krishnamurthi S."/>
        </authorList>
    </citation>
    <scope>NUCLEOTIDE SEQUENCE [LARGE SCALE GENOMIC DNA]</scope>
    <source>
        <strain evidence="5 6">DSM 14152</strain>
    </source>
</reference>
<keyword evidence="5" id="KW-0489">Methyltransferase</keyword>
<dbReference type="InterPro" id="IPR029063">
    <property type="entry name" value="SAM-dependent_MTases_sf"/>
</dbReference>
<dbReference type="EMBL" id="MASJ01000024">
    <property type="protein sequence ID" value="OCS84547.1"/>
    <property type="molecule type" value="Genomic_DNA"/>
</dbReference>
<keyword evidence="6" id="KW-1185">Reference proteome</keyword>
<feature type="binding site" evidence="1">
    <location>
        <position position="38"/>
    </location>
    <ligand>
        <name>Zn(2+)</name>
        <dbReference type="ChEBI" id="CHEBI:29105"/>
    </ligand>
</feature>
<feature type="binding site" evidence="2">
    <location>
        <position position="80"/>
    </location>
    <ligand>
        <name>S-adenosyl-L-methionine</name>
        <dbReference type="ChEBI" id="CHEBI:59789"/>
    </ligand>
</feature>